<feature type="signal peptide" evidence="6">
    <location>
        <begin position="1"/>
        <end position="29"/>
    </location>
</feature>
<feature type="chain" id="PRO_5045618863" evidence="6">
    <location>
        <begin position="30"/>
        <end position="350"/>
    </location>
</feature>
<organism evidence="9 10">
    <name type="scientific">Microbulbifer flavimaris</name>
    <dbReference type="NCBI Taxonomy" id="1781068"/>
    <lineage>
        <taxon>Bacteria</taxon>
        <taxon>Pseudomonadati</taxon>
        <taxon>Pseudomonadota</taxon>
        <taxon>Gammaproteobacteria</taxon>
        <taxon>Cellvibrionales</taxon>
        <taxon>Microbulbiferaceae</taxon>
        <taxon>Microbulbifer</taxon>
    </lineage>
</organism>
<keyword evidence="6" id="KW-0732">Signal</keyword>
<dbReference type="PANTHER" id="PTHR30237">
    <property type="entry name" value="MURAMOYLTETRAPEPTIDE CARBOXYPEPTIDASE"/>
    <property type="match status" value="1"/>
</dbReference>
<dbReference type="Gene3D" id="3.50.30.60">
    <property type="entry name" value="LD-carboxypeptidase A C-terminal domain-like"/>
    <property type="match status" value="1"/>
</dbReference>
<dbReference type="InterPro" id="IPR027461">
    <property type="entry name" value="Carboxypeptidase_A_C_sf"/>
</dbReference>
<feature type="domain" description="LD-carboxypeptidase C-terminal" evidence="8">
    <location>
        <begin position="221"/>
        <end position="335"/>
    </location>
</feature>
<reference evidence="9" key="1">
    <citation type="submission" date="2017-08" db="EMBL/GenBank/DDBJ databases">
        <title>Microbulbifer marisrubri sp. nov., a halophilic alphaproteobacterium isolated from marine sediment of the Yellow Sea, China.</title>
        <authorList>
            <person name="Zhang G."/>
            <person name="Xiong Q."/>
        </authorList>
    </citation>
    <scope>NUCLEOTIDE SEQUENCE [LARGE SCALE GENOMIC DNA]</scope>
    <source>
        <strain evidence="9">WRN-8</strain>
    </source>
</reference>
<gene>
    <name evidence="9" type="ORF">AWR36_002395</name>
</gene>
<evidence type="ECO:0000313" key="10">
    <source>
        <dbReference type="Proteomes" id="UP000218427"/>
    </source>
</evidence>
<dbReference type="PANTHER" id="PTHR30237:SF2">
    <property type="entry name" value="MUREIN TETRAPEPTIDE CARBOXYPEPTIDASE"/>
    <property type="match status" value="1"/>
</dbReference>
<dbReference type="SUPFAM" id="SSF141986">
    <property type="entry name" value="LD-carboxypeptidase A C-terminal domain-like"/>
    <property type="match status" value="1"/>
</dbReference>
<dbReference type="Proteomes" id="UP000218427">
    <property type="component" value="Unassembled WGS sequence"/>
</dbReference>
<dbReference type="InterPro" id="IPR027478">
    <property type="entry name" value="LdcA_N"/>
</dbReference>
<evidence type="ECO:0000256" key="6">
    <source>
        <dbReference type="SAM" id="SignalP"/>
    </source>
</evidence>
<keyword evidence="3" id="KW-0645">Protease</keyword>
<evidence type="ECO:0000259" key="8">
    <source>
        <dbReference type="Pfam" id="PF17676"/>
    </source>
</evidence>
<evidence type="ECO:0000256" key="1">
    <source>
        <dbReference type="ARBA" id="ARBA00010233"/>
    </source>
</evidence>
<dbReference type="PIRSF" id="PIRSF028757">
    <property type="entry name" value="LD-carboxypeptidase"/>
    <property type="match status" value="1"/>
</dbReference>
<feature type="domain" description="LD-carboxypeptidase N-terminal" evidence="7">
    <location>
        <begin position="48"/>
        <end position="165"/>
    </location>
</feature>
<comment type="caution">
    <text evidence="9">The sequence shown here is derived from an EMBL/GenBank/DDBJ whole genome shotgun (WGS) entry which is preliminary data.</text>
</comment>
<dbReference type="InterPro" id="IPR040449">
    <property type="entry name" value="Peptidase_S66_N"/>
</dbReference>
<dbReference type="RefSeq" id="WP_067080357.1">
    <property type="nucleotide sequence ID" value="NZ_LRFG02000001.1"/>
</dbReference>
<dbReference type="InterPro" id="IPR003507">
    <property type="entry name" value="S66_fam"/>
</dbReference>
<keyword evidence="2" id="KW-0121">Carboxypeptidase</keyword>
<dbReference type="Pfam" id="PF17676">
    <property type="entry name" value="Peptidase_S66C"/>
    <property type="match status" value="1"/>
</dbReference>
<proteinExistence type="inferred from homology"/>
<dbReference type="InterPro" id="IPR029062">
    <property type="entry name" value="Class_I_gatase-like"/>
</dbReference>
<accession>A0ABX4I2P7</accession>
<name>A0ABX4I2P7_9GAMM</name>
<evidence type="ECO:0000259" key="7">
    <source>
        <dbReference type="Pfam" id="PF02016"/>
    </source>
</evidence>
<evidence type="ECO:0000256" key="3">
    <source>
        <dbReference type="ARBA" id="ARBA00022670"/>
    </source>
</evidence>
<dbReference type="Gene3D" id="3.40.50.10740">
    <property type="entry name" value="Class I glutamine amidotransferase-like"/>
    <property type="match status" value="1"/>
</dbReference>
<keyword evidence="4" id="KW-0378">Hydrolase</keyword>
<evidence type="ECO:0000256" key="5">
    <source>
        <dbReference type="ARBA" id="ARBA00022825"/>
    </source>
</evidence>
<keyword evidence="10" id="KW-1185">Reference proteome</keyword>
<evidence type="ECO:0000256" key="2">
    <source>
        <dbReference type="ARBA" id="ARBA00022645"/>
    </source>
</evidence>
<dbReference type="SUPFAM" id="SSF52317">
    <property type="entry name" value="Class I glutamine amidotransferase-like"/>
    <property type="match status" value="1"/>
</dbReference>
<dbReference type="InterPro" id="IPR040921">
    <property type="entry name" value="Peptidase_S66C"/>
</dbReference>
<dbReference type="Pfam" id="PF02016">
    <property type="entry name" value="Peptidase_S66"/>
    <property type="match status" value="1"/>
</dbReference>
<protein>
    <submittedName>
        <fullName evidence="9">LD-carboxypeptidase</fullName>
    </submittedName>
</protein>
<evidence type="ECO:0000256" key="4">
    <source>
        <dbReference type="ARBA" id="ARBA00022801"/>
    </source>
</evidence>
<comment type="similarity">
    <text evidence="1">Belongs to the peptidase S66 family.</text>
</comment>
<evidence type="ECO:0000313" key="9">
    <source>
        <dbReference type="EMBL" id="PCO06626.1"/>
    </source>
</evidence>
<sequence>MERRTLIKSLVAAPLIGGLAAAGSAGVSAAPSTGELLRPARLRRGMTIGLVTPASNAWEDEDIRFAIDVVKSLGFEVKEGANLYQRTQYLAGPDAARAEDFNRMFADPEVDAVFCLRGGYGTPRILPMLDYETIRQNPKVLLGYSDITALLNAIHERCGLITFHGPIAAQNFTDYTLEEFSKVLVRGEYPARLGEAPPFESSPGRVERRNRVTRFRGGRARGRLIGGNLTLMCSLLGTPFEPDFRDKILFLEDIGEAPYRIDRMLTQLWLAGKLDEVNGIVFGKFTDAETSGNTFSVEHVLRERSAGLEVPVVRGLMIGHVDDQTVVPVGAMAELDGDTGALILQEPVVS</sequence>
<keyword evidence="5" id="KW-0720">Serine protease</keyword>
<dbReference type="EMBL" id="LRFG02000001">
    <property type="protein sequence ID" value="PCO06626.1"/>
    <property type="molecule type" value="Genomic_DNA"/>
</dbReference>
<dbReference type="CDD" id="cd07025">
    <property type="entry name" value="Peptidase_S66"/>
    <property type="match status" value="1"/>
</dbReference>